<evidence type="ECO:0000313" key="4">
    <source>
        <dbReference type="EMBL" id="MPM66374.1"/>
    </source>
</evidence>
<name>A0A645BXB4_9ZZZZ</name>
<dbReference type="InterPro" id="IPR050288">
    <property type="entry name" value="Cellulose_deg_GH3"/>
</dbReference>
<dbReference type="EMBL" id="VSSQ01021046">
    <property type="protein sequence ID" value="MPM66374.1"/>
    <property type="molecule type" value="Genomic_DNA"/>
</dbReference>
<dbReference type="Gene3D" id="2.60.40.10">
    <property type="entry name" value="Immunoglobulins"/>
    <property type="match status" value="1"/>
</dbReference>
<keyword evidence="4" id="KW-0326">Glycosidase</keyword>
<dbReference type="GO" id="GO:0005975">
    <property type="term" value="P:carbohydrate metabolic process"/>
    <property type="evidence" value="ECO:0007669"/>
    <property type="project" value="InterPro"/>
</dbReference>
<dbReference type="SUPFAM" id="SSF52279">
    <property type="entry name" value="Beta-D-glucan exohydrolase, C-terminal domain"/>
    <property type="match status" value="1"/>
</dbReference>
<dbReference type="AlphaFoldDB" id="A0A645BXB4"/>
<dbReference type="FunFam" id="2.60.40.10:FF:000495">
    <property type="entry name" value="Periplasmic beta-glucosidase"/>
    <property type="match status" value="1"/>
</dbReference>
<dbReference type="Gene3D" id="3.40.50.1700">
    <property type="entry name" value="Glycoside hydrolase family 3 C-terminal domain"/>
    <property type="match status" value="1"/>
</dbReference>
<reference evidence="4" key="1">
    <citation type="submission" date="2019-08" db="EMBL/GenBank/DDBJ databases">
        <authorList>
            <person name="Kucharzyk K."/>
            <person name="Murdoch R.W."/>
            <person name="Higgins S."/>
            <person name="Loffler F."/>
        </authorList>
    </citation>
    <scope>NUCLEOTIDE SEQUENCE</scope>
</reference>
<dbReference type="SMART" id="SM01217">
    <property type="entry name" value="Fn3_like"/>
    <property type="match status" value="1"/>
</dbReference>
<dbReference type="Pfam" id="PF01915">
    <property type="entry name" value="Glyco_hydro_3_C"/>
    <property type="match status" value="1"/>
</dbReference>
<evidence type="ECO:0000256" key="2">
    <source>
        <dbReference type="ARBA" id="ARBA00022801"/>
    </source>
</evidence>
<evidence type="ECO:0000256" key="1">
    <source>
        <dbReference type="ARBA" id="ARBA00005336"/>
    </source>
</evidence>
<dbReference type="PANTHER" id="PTHR42715">
    <property type="entry name" value="BETA-GLUCOSIDASE"/>
    <property type="match status" value="1"/>
</dbReference>
<dbReference type="InterPro" id="IPR026891">
    <property type="entry name" value="Fn3-like"/>
</dbReference>
<gene>
    <name evidence="4" type="primary">bglB_11</name>
    <name evidence="4" type="ORF">SDC9_113281</name>
</gene>
<dbReference type="Pfam" id="PF14310">
    <property type="entry name" value="Fn3-like"/>
    <property type="match status" value="1"/>
</dbReference>
<feature type="domain" description="Fibronectin type III-like" evidence="3">
    <location>
        <begin position="151"/>
        <end position="220"/>
    </location>
</feature>
<evidence type="ECO:0000259" key="3">
    <source>
        <dbReference type="SMART" id="SM01217"/>
    </source>
</evidence>
<dbReference type="InterPro" id="IPR002772">
    <property type="entry name" value="Glyco_hydro_3_C"/>
</dbReference>
<dbReference type="PANTHER" id="PTHR42715:SF10">
    <property type="entry name" value="BETA-GLUCOSIDASE"/>
    <property type="match status" value="1"/>
</dbReference>
<organism evidence="4">
    <name type="scientific">bioreactor metagenome</name>
    <dbReference type="NCBI Taxonomy" id="1076179"/>
    <lineage>
        <taxon>unclassified sequences</taxon>
        <taxon>metagenomes</taxon>
        <taxon>ecological metagenomes</taxon>
    </lineage>
</organism>
<comment type="caution">
    <text evidence="4">The sequence shown here is derived from an EMBL/GenBank/DDBJ whole genome shotgun (WGS) entry which is preliminary data.</text>
</comment>
<protein>
    <submittedName>
        <fullName evidence="4">Thermostable beta-glucosidase B</fullName>
        <ecNumber evidence="4">3.2.1.21</ecNumber>
    </submittedName>
</protein>
<dbReference type="EC" id="3.2.1.21" evidence="4"/>
<comment type="similarity">
    <text evidence="1">Belongs to the glycosyl hydrolase 3 family.</text>
</comment>
<sequence>MELLKTGKPVVVVLFTGRPLVLTWEQKNVPAILNVWFGGSESAYAIGDVLFGDVNPSGKLTMTFPQNVGQIPLYYNHKNTGRPLPEGGWFEKFRSNYLDVSNDPLYPFGYGLSYTDFKYSDVELSSKTLTKNGELTATVTVTNTGMRDGAEVVQLYIRDLVGSVTRPVKELKGFRKIFLKAGESTKVSFIITPELLKFYDYDLNYVCESGDFNVMIGGNSRDVKGTGFTLKM</sequence>
<dbReference type="InterPro" id="IPR036881">
    <property type="entry name" value="Glyco_hydro_3_C_sf"/>
</dbReference>
<accession>A0A645BXB4</accession>
<dbReference type="GO" id="GO:0008422">
    <property type="term" value="F:beta-glucosidase activity"/>
    <property type="evidence" value="ECO:0007669"/>
    <property type="project" value="UniProtKB-EC"/>
</dbReference>
<keyword evidence="2 4" id="KW-0378">Hydrolase</keyword>
<proteinExistence type="inferred from homology"/>
<dbReference type="InterPro" id="IPR013783">
    <property type="entry name" value="Ig-like_fold"/>
</dbReference>